<dbReference type="Proteomes" id="UP000538292">
    <property type="component" value="Unassembled WGS sequence"/>
</dbReference>
<sequence length="242" mass="26684">MGEVIRVEMSKLKRSMILLLVMAGGFFNSLFSCYMVQSDSLKWNELFQSSIHNMMLLIAGPLFAVVASYIVAQEYHQKTINQLFTYPQSRTKILLGKLAVIFGIIIIASLITFLFTLLIGSFFVEESLNVAVFFNFAVLHVALVSIQFAMIPFIVLIVILTKSYLPGIALGIIAAFSTGIMGATPAGVYYPWSAATLISYKLLNQLESVNLVPAVVSLLLILTVSLGISIWVYEKRDVHSGS</sequence>
<feature type="transmembrane region" description="Helical" evidence="1">
    <location>
        <begin position="212"/>
        <end position="233"/>
    </location>
</feature>
<feature type="transmembrane region" description="Helical" evidence="1">
    <location>
        <begin position="16"/>
        <end position="37"/>
    </location>
</feature>
<gene>
    <name evidence="2" type="ORF">H2C83_01450</name>
</gene>
<dbReference type="Pfam" id="PF12730">
    <property type="entry name" value="ABC2_membrane_4"/>
    <property type="match status" value="1"/>
</dbReference>
<evidence type="ECO:0000313" key="3">
    <source>
        <dbReference type="Proteomes" id="UP000538292"/>
    </source>
</evidence>
<feature type="transmembrane region" description="Helical" evidence="1">
    <location>
        <begin position="93"/>
        <end position="124"/>
    </location>
</feature>
<evidence type="ECO:0000313" key="2">
    <source>
        <dbReference type="EMBL" id="MBA4601011.1"/>
    </source>
</evidence>
<dbReference type="RefSeq" id="WP_181737064.1">
    <property type="nucleotide sequence ID" value="NZ_JACEOL010000003.1"/>
</dbReference>
<keyword evidence="3" id="KW-1185">Reference proteome</keyword>
<protein>
    <submittedName>
        <fullName evidence="2">ABC transporter permease</fullName>
    </submittedName>
</protein>
<dbReference type="PROSITE" id="PS51257">
    <property type="entry name" value="PROKAR_LIPOPROTEIN"/>
    <property type="match status" value="1"/>
</dbReference>
<organism evidence="2 3">
    <name type="scientific">Thermoactinomyces mirandus</name>
    <dbReference type="NCBI Taxonomy" id="2756294"/>
    <lineage>
        <taxon>Bacteria</taxon>
        <taxon>Bacillati</taxon>
        <taxon>Bacillota</taxon>
        <taxon>Bacilli</taxon>
        <taxon>Bacillales</taxon>
        <taxon>Thermoactinomycetaceae</taxon>
        <taxon>Thermoactinomyces</taxon>
    </lineage>
</organism>
<keyword evidence="1" id="KW-1133">Transmembrane helix</keyword>
<dbReference type="PANTHER" id="PTHR37305">
    <property type="entry name" value="INTEGRAL MEMBRANE PROTEIN-RELATED"/>
    <property type="match status" value="1"/>
</dbReference>
<feature type="transmembrane region" description="Helical" evidence="1">
    <location>
        <begin position="167"/>
        <end position="192"/>
    </location>
</feature>
<dbReference type="PANTHER" id="PTHR37305:SF1">
    <property type="entry name" value="MEMBRANE PROTEIN"/>
    <property type="match status" value="1"/>
</dbReference>
<feature type="transmembrane region" description="Helical" evidence="1">
    <location>
        <begin position="130"/>
        <end position="160"/>
    </location>
</feature>
<dbReference type="EMBL" id="JACEOL010000003">
    <property type="protein sequence ID" value="MBA4601011.1"/>
    <property type="molecule type" value="Genomic_DNA"/>
</dbReference>
<reference evidence="2 3" key="1">
    <citation type="submission" date="2020-07" db="EMBL/GenBank/DDBJ databases">
        <title>Thermoactinomyces phylogeny.</title>
        <authorList>
            <person name="Dunlap C."/>
        </authorList>
    </citation>
    <scope>NUCLEOTIDE SEQUENCE [LARGE SCALE GENOMIC DNA]</scope>
    <source>
        <strain evidence="2 3">AMNI-1</strain>
    </source>
</reference>
<comment type="caution">
    <text evidence="2">The sequence shown here is derived from an EMBL/GenBank/DDBJ whole genome shotgun (WGS) entry which is preliminary data.</text>
</comment>
<evidence type="ECO:0000256" key="1">
    <source>
        <dbReference type="SAM" id="Phobius"/>
    </source>
</evidence>
<keyword evidence="1" id="KW-0472">Membrane</keyword>
<proteinExistence type="predicted"/>
<feature type="transmembrane region" description="Helical" evidence="1">
    <location>
        <begin position="49"/>
        <end position="72"/>
    </location>
</feature>
<dbReference type="AlphaFoldDB" id="A0A7W2AQY7"/>
<name>A0A7W2AQY7_9BACL</name>
<accession>A0A7W2AQY7</accession>
<keyword evidence="1" id="KW-0812">Transmembrane</keyword>